<dbReference type="InterPro" id="IPR000941">
    <property type="entry name" value="Enolase"/>
</dbReference>
<dbReference type="SMART" id="SM01193">
    <property type="entry name" value="Enolase_N"/>
    <property type="match status" value="1"/>
</dbReference>
<dbReference type="UniPathway" id="UPA00109">
    <property type="reaction ID" value="UER00187"/>
</dbReference>
<dbReference type="SMART" id="SM01192">
    <property type="entry name" value="Enolase_C"/>
    <property type="match status" value="1"/>
</dbReference>
<dbReference type="AlphaFoldDB" id="A0A1F4R469"/>
<dbReference type="SUPFAM" id="SSF54826">
    <property type="entry name" value="Enolase N-terminal domain-like"/>
    <property type="match status" value="1"/>
</dbReference>
<evidence type="ECO:0000256" key="8">
    <source>
        <dbReference type="ARBA" id="ARBA00023239"/>
    </source>
</evidence>
<dbReference type="Pfam" id="PF00113">
    <property type="entry name" value="Enolase_C"/>
    <property type="match status" value="1"/>
</dbReference>
<dbReference type="InterPro" id="IPR020811">
    <property type="entry name" value="Enolase_N"/>
</dbReference>
<dbReference type="InterPro" id="IPR020810">
    <property type="entry name" value="Enolase_C"/>
</dbReference>
<dbReference type="SUPFAM" id="SSF51604">
    <property type="entry name" value="Enolase C-terminal domain-like"/>
    <property type="match status" value="1"/>
</dbReference>
<dbReference type="GO" id="GO:0000287">
    <property type="term" value="F:magnesium ion binding"/>
    <property type="evidence" value="ECO:0007669"/>
    <property type="project" value="InterPro"/>
</dbReference>
<name>A0A1F4R469_UNCSA</name>
<dbReference type="PANTHER" id="PTHR11902">
    <property type="entry name" value="ENOLASE"/>
    <property type="match status" value="1"/>
</dbReference>
<keyword evidence="6" id="KW-0460">Magnesium</keyword>
<dbReference type="PRINTS" id="PR00148">
    <property type="entry name" value="ENOLASE"/>
</dbReference>
<keyword evidence="5" id="KW-0964">Secreted</keyword>
<proteinExistence type="inferred from homology"/>
<evidence type="ECO:0000256" key="6">
    <source>
        <dbReference type="ARBA" id="ARBA00022842"/>
    </source>
</evidence>
<comment type="caution">
    <text evidence="11">The sequence shown here is derived from an EMBL/GenBank/DDBJ whole genome shotgun (WGS) entry which is preliminary data.</text>
</comment>
<dbReference type="Gene3D" id="3.30.390.10">
    <property type="entry name" value="Enolase-like, N-terminal domain"/>
    <property type="match status" value="1"/>
</dbReference>
<protein>
    <recommendedName>
        <fullName evidence="4">Enolase</fullName>
        <ecNumber evidence="3">4.2.1.11</ecNumber>
    </recommendedName>
</protein>
<dbReference type="Gene3D" id="3.20.20.120">
    <property type="entry name" value="Enolase-like C-terminal domain"/>
    <property type="match status" value="1"/>
</dbReference>
<dbReference type="GO" id="GO:0006096">
    <property type="term" value="P:glycolytic process"/>
    <property type="evidence" value="ECO:0007669"/>
    <property type="project" value="UniProtKB-UniPathway"/>
</dbReference>
<dbReference type="Proteomes" id="UP000176938">
    <property type="component" value="Unassembled WGS sequence"/>
</dbReference>
<dbReference type="PANTHER" id="PTHR11902:SF1">
    <property type="entry name" value="ENOLASE"/>
    <property type="match status" value="1"/>
</dbReference>
<dbReference type="InterPro" id="IPR029017">
    <property type="entry name" value="Enolase-like_N"/>
</dbReference>
<dbReference type="GO" id="GO:0004634">
    <property type="term" value="F:phosphopyruvate hydratase activity"/>
    <property type="evidence" value="ECO:0007669"/>
    <property type="project" value="UniProtKB-EC"/>
</dbReference>
<organism evidence="11 12">
    <name type="scientific">candidate division WOR-1 bacterium RIFCSPLOWO2_02_FULL_46_20</name>
    <dbReference type="NCBI Taxonomy" id="1802567"/>
    <lineage>
        <taxon>Bacteria</taxon>
        <taxon>Bacillati</taxon>
        <taxon>Saganbacteria</taxon>
    </lineage>
</organism>
<keyword evidence="8" id="KW-0456">Lyase</keyword>
<dbReference type="EC" id="4.2.1.11" evidence="3"/>
<evidence type="ECO:0000313" key="11">
    <source>
        <dbReference type="EMBL" id="OGC03075.1"/>
    </source>
</evidence>
<evidence type="ECO:0000256" key="3">
    <source>
        <dbReference type="ARBA" id="ARBA00012058"/>
    </source>
</evidence>
<feature type="domain" description="Enolase N-terminal" evidence="10">
    <location>
        <begin position="702"/>
        <end position="905"/>
    </location>
</feature>
<evidence type="ECO:0000256" key="4">
    <source>
        <dbReference type="ARBA" id="ARBA00017068"/>
    </source>
</evidence>
<accession>A0A1F4R469</accession>
<evidence type="ECO:0000256" key="1">
    <source>
        <dbReference type="ARBA" id="ARBA00005031"/>
    </source>
</evidence>
<evidence type="ECO:0000256" key="7">
    <source>
        <dbReference type="ARBA" id="ARBA00023152"/>
    </source>
</evidence>
<comment type="pathway">
    <text evidence="1">Carbohydrate degradation; glycolysis; pyruvate from D-glyceraldehyde 3-phosphate: step 4/5.</text>
</comment>
<evidence type="ECO:0000256" key="2">
    <source>
        <dbReference type="ARBA" id="ARBA00009604"/>
    </source>
</evidence>
<sequence length="1184" mass="128733">MVGMTMTGTRIGRGVNRAADWLLQPLVARMARNRTLGTLAGELSHTSGLLALSLGFNSWEAGSALKGAAVDLGFESYSALLDSYSTLETSLLPGSLTAEPAGYLERSHVIANHKLVSFHAAFISSLLSLPESISGKLETLEFVFLSAETVISSAILYLSWHAGIAIHELGHYVTAAKLTALNDASQKAADSMRGESFLAKVGWYSKIIAKTPWGKFEGVKKEGGNFAPDAPYNLAVAAAGPRWSGYMAMACLPVATLAISLGLVLGSETAIYIGRFFLAPGAVGLLDRFLADRGKLNEFRTRERLAAERAAQVAETATAGSLLDRLAGIRSMLSTTRMQSITLADGRVISAPWQYRNCGMGGRHTEKEYPESNISMQEAMFIPLTAQDYGEAQEWTVRLQTRLKEILESIPGARILGIGLEGGIAPYLEKESQDKVPEQRLWRMMKQAIADCGLRPGMDVAIALDPAASELENAYRDAHEQPDSVGMYLFWRGGEKVEMSRDQLVDLYKTAIERDGVPIVSIEDGFGERDHAGWALAMKELGDKILIIGDDLVTTKDSSVENCAGNGIMNATLIKANQIGTLMETILAVLTSWAYDAEVVVSHRSKSPNDPFEADIAIAFNALGMKTGGGANTERLQKYGRVIEIIALAQTTGRQLSRAERQEVERMLRELVTTLTGQTDVELVEGAADTDLTRLMLSMLSIEAVIGTEDSTNAGIPTAAATVLLGHSGTIRFKGATPLGSSAGEDEAIHLVDSIIQSGELTTRHADLFRVTADGTYRFKKGLKRQSIAAIGDAELLTVWDNTQRYGGKGCLDAVSHINGVLAKAFEKRSLIDLGSLLKVDRELLGLEREQAIALGKLDANAPYADQVHAMQRKAGLGMNAILSISLALGRAFAAMEGKELWELIREQAIETMAHFIANNTADPAQKDVAALKAIGIDELRVIFRQVSEGLIRQGRSIHMALRKELPVYPVPEEALVRRYIFDNPELLGQLDKQHQAEMAILGNYFVPEGQMVYRVKMGTGLNGNARPYLWLDQESRKGAAVDYVSKAADGWVETSSHKGGTFVPEGELAIFIDLIDSRHGEAVAGKIEVNIPHRNPDDPNTGTITSVIGTLNDIPLQVREMVFADKLNSLMRYAGDYYSELGRQVTPATREIVRQAFARIPAIELFIVSKQALFETRIKPDLK</sequence>
<gene>
    <name evidence="11" type="ORF">A3H38_05015</name>
</gene>
<comment type="similarity">
    <text evidence="2">Belongs to the enolase family.</text>
</comment>
<evidence type="ECO:0000259" key="10">
    <source>
        <dbReference type="SMART" id="SM01193"/>
    </source>
</evidence>
<dbReference type="InterPro" id="IPR036849">
    <property type="entry name" value="Enolase-like_C_sf"/>
</dbReference>
<keyword evidence="7" id="KW-0324">Glycolysis</keyword>
<evidence type="ECO:0000259" key="9">
    <source>
        <dbReference type="SMART" id="SM01192"/>
    </source>
</evidence>
<dbReference type="GO" id="GO:0000015">
    <property type="term" value="C:phosphopyruvate hydratase complex"/>
    <property type="evidence" value="ECO:0007669"/>
    <property type="project" value="InterPro"/>
</dbReference>
<evidence type="ECO:0000256" key="5">
    <source>
        <dbReference type="ARBA" id="ARBA00022525"/>
    </source>
</evidence>
<evidence type="ECO:0000313" key="12">
    <source>
        <dbReference type="Proteomes" id="UP000176938"/>
    </source>
</evidence>
<dbReference type="EMBL" id="METP01000062">
    <property type="protein sequence ID" value="OGC03075.1"/>
    <property type="molecule type" value="Genomic_DNA"/>
</dbReference>
<feature type="domain" description="Enolase C-terminal TIM barrel" evidence="9">
    <location>
        <begin position="366"/>
        <end position="659"/>
    </location>
</feature>
<reference evidence="11 12" key="1">
    <citation type="journal article" date="2016" name="Nat. Commun.">
        <title>Thousands of microbial genomes shed light on interconnected biogeochemical processes in an aquifer system.</title>
        <authorList>
            <person name="Anantharaman K."/>
            <person name="Brown C.T."/>
            <person name="Hug L.A."/>
            <person name="Sharon I."/>
            <person name="Castelle C.J."/>
            <person name="Probst A.J."/>
            <person name="Thomas B.C."/>
            <person name="Singh A."/>
            <person name="Wilkins M.J."/>
            <person name="Karaoz U."/>
            <person name="Brodie E.L."/>
            <person name="Williams K.H."/>
            <person name="Hubbard S.S."/>
            <person name="Banfield J.F."/>
        </authorList>
    </citation>
    <scope>NUCLEOTIDE SEQUENCE [LARGE SCALE GENOMIC DNA]</scope>
</reference>